<comment type="caution">
    <text evidence="1">The sequence shown here is derived from an EMBL/GenBank/DDBJ whole genome shotgun (WGS) entry which is preliminary data.</text>
</comment>
<proteinExistence type="predicted"/>
<evidence type="ECO:0000313" key="1">
    <source>
        <dbReference type="EMBL" id="CAK5079530.1"/>
    </source>
</evidence>
<evidence type="ECO:0000313" key="2">
    <source>
        <dbReference type="Proteomes" id="UP001497535"/>
    </source>
</evidence>
<accession>A0ACB0ZKF4</accession>
<keyword evidence="2" id="KW-1185">Reference proteome</keyword>
<dbReference type="Proteomes" id="UP001497535">
    <property type="component" value="Unassembled WGS sequence"/>
</dbReference>
<reference evidence="1" key="1">
    <citation type="submission" date="2023-11" db="EMBL/GenBank/DDBJ databases">
        <authorList>
            <person name="Poullet M."/>
        </authorList>
    </citation>
    <scope>NUCLEOTIDE SEQUENCE</scope>
    <source>
        <strain evidence="1">E1834</strain>
    </source>
</reference>
<name>A0ACB0ZKF4_MELEN</name>
<organism evidence="1 2">
    <name type="scientific">Meloidogyne enterolobii</name>
    <name type="common">Root-knot nematode worm</name>
    <name type="synonym">Meloidogyne mayaguensis</name>
    <dbReference type="NCBI Taxonomy" id="390850"/>
    <lineage>
        <taxon>Eukaryota</taxon>
        <taxon>Metazoa</taxon>
        <taxon>Ecdysozoa</taxon>
        <taxon>Nematoda</taxon>
        <taxon>Chromadorea</taxon>
        <taxon>Rhabditida</taxon>
        <taxon>Tylenchina</taxon>
        <taxon>Tylenchomorpha</taxon>
        <taxon>Tylenchoidea</taxon>
        <taxon>Meloidogynidae</taxon>
        <taxon>Meloidogyninae</taxon>
        <taxon>Meloidogyne</taxon>
    </lineage>
</organism>
<protein>
    <submittedName>
        <fullName evidence="1">Uncharacterized protein</fullName>
    </submittedName>
</protein>
<dbReference type="EMBL" id="CAVMJV010000038">
    <property type="protein sequence ID" value="CAK5079530.1"/>
    <property type="molecule type" value="Genomic_DNA"/>
</dbReference>
<gene>
    <name evidence="1" type="ORF">MENTE1834_LOCUS26646</name>
</gene>
<sequence>MYPLNFPRTASLVLGTTSHVLGTTSSVFRTVLLEQFSLYINQLSPCCLS</sequence>